<reference evidence="3" key="1">
    <citation type="submission" date="2016-06" db="EMBL/GenBank/DDBJ databases">
        <title>Whole genome sequencing of Thermus brockianus strain GE-1.</title>
        <authorList>
            <person name="Schaefers C."/>
            <person name="Blank S."/>
            <person name="Wiebusch S."/>
            <person name="Elleuche S."/>
            <person name="Antranikian G."/>
        </authorList>
    </citation>
    <scope>NUCLEOTIDE SEQUENCE [LARGE SCALE GENOMIC DNA]</scope>
    <source>
        <strain evidence="3">GE-1</strain>
    </source>
</reference>
<reference evidence="1" key="2">
    <citation type="journal article" date="2017" name="Stand. Genomic Sci.">
        <title>Complete genome sequence of Thermus brockianus GE-1 reveals key enzymes of xylan/xylose metabolism.</title>
        <authorList>
            <person name="Schaefers C."/>
            <person name="Blank S."/>
            <person name="Wiebusch S."/>
            <person name="Elleuche S."/>
            <person name="Antranikian G."/>
        </authorList>
    </citation>
    <scope>NUCLEOTIDE SEQUENCE</scope>
    <source>
        <strain evidence="1">GE-1</strain>
    </source>
</reference>
<evidence type="ECO:0000313" key="3">
    <source>
        <dbReference type="Proteomes" id="UP000182993"/>
    </source>
</evidence>
<gene>
    <name evidence="1" type="ORF">A0O31_00822</name>
    <name evidence="2" type="ORF">TbrSNM41_03060</name>
</gene>
<dbReference type="RefSeq" id="WP_071676768.1">
    <property type="nucleotide sequence ID" value="NZ_AP025593.1"/>
</dbReference>
<dbReference type="EMBL" id="CP016312">
    <property type="protein sequence ID" value="APD08998.1"/>
    <property type="molecule type" value="Genomic_DNA"/>
</dbReference>
<protein>
    <recommendedName>
        <fullName evidence="5">DUF2007 domain-containing protein</fullName>
    </recommendedName>
</protein>
<organism evidence="1 3">
    <name type="scientific">Thermus brockianus</name>
    <dbReference type="NCBI Taxonomy" id="56956"/>
    <lineage>
        <taxon>Bacteria</taxon>
        <taxon>Thermotogati</taxon>
        <taxon>Deinococcota</taxon>
        <taxon>Deinococci</taxon>
        <taxon>Thermales</taxon>
        <taxon>Thermaceae</taxon>
        <taxon>Thermus</taxon>
    </lineage>
</organism>
<sequence>MERRTVAGTPYARLLSAPRPVAEGLKARLEARGIPVLLETPFSGLPEAALGTYMGDVALWVPEALLGEAEAILAEEAP</sequence>
<reference evidence="2 4" key="3">
    <citation type="journal article" date="2022" name="Microbiol. Resour. Announc.">
        <title>Complete Genome Sequences of Thermus Strains Isolated from Senami Hot Spring in Japan.</title>
        <authorList>
            <person name="Miyazaki K."/>
        </authorList>
    </citation>
    <scope>NUCLEOTIDE SEQUENCE [LARGE SCALE GENOMIC DNA]</scope>
    <source>
        <strain evidence="2 4">SNM4-1</strain>
    </source>
</reference>
<dbReference type="Proteomes" id="UP000831120">
    <property type="component" value="Chromosome"/>
</dbReference>
<dbReference type="Proteomes" id="UP000182993">
    <property type="component" value="Chromosome"/>
</dbReference>
<dbReference type="EMBL" id="AP025593">
    <property type="protein sequence ID" value="BDG15572.1"/>
    <property type="molecule type" value="Genomic_DNA"/>
</dbReference>
<dbReference type="AlphaFoldDB" id="A0A1J0LRR1"/>
<accession>A0A1J0LRR1</accession>
<evidence type="ECO:0000313" key="1">
    <source>
        <dbReference type="EMBL" id="APD08998.1"/>
    </source>
</evidence>
<evidence type="ECO:0008006" key="5">
    <source>
        <dbReference type="Google" id="ProtNLM"/>
    </source>
</evidence>
<dbReference type="STRING" id="56956.A0O31_00822"/>
<dbReference type="OrthoDB" id="33257at2"/>
<proteinExistence type="predicted"/>
<evidence type="ECO:0000313" key="4">
    <source>
        <dbReference type="Proteomes" id="UP000831120"/>
    </source>
</evidence>
<name>A0A1J0LRR1_THEBO</name>
<keyword evidence="4" id="KW-1185">Reference proteome</keyword>
<dbReference type="KEGG" id="tbc:A0O31_00822"/>
<evidence type="ECO:0000313" key="2">
    <source>
        <dbReference type="EMBL" id="BDG15572.1"/>
    </source>
</evidence>